<comment type="caution">
    <text evidence="13">The sequence shown here is derived from an EMBL/GenBank/DDBJ whole genome shotgun (WGS) entry which is preliminary data.</text>
</comment>
<keyword evidence="3" id="KW-0677">Repeat</keyword>
<dbReference type="InterPro" id="IPR002172">
    <property type="entry name" value="LDrepeatLR_classA_rpt"/>
</dbReference>
<sequence length="502" mass="53264">MLVGRSCGAAAPASIMRWGPGAGPQLQAARALAAAALLLLLTVAAADAPCPDGHLQCLRRRSGKYMRKSFRCVGPQFKCDGYWDCKGGADEANCGGACQESARACDGGRCVPKAYWYDNDRRGHPGWLKHRKRAAMSTVASWPHVNLSPSLRRCDGKHDCRDRSDEADCDYTFRNLRACDNRTDTGRVRAFLGALAMDQAASYREASLFCDGRRDCASGEDEMNCSACTGRAVRCVSVSGAASCRAPVILCDGRADCEDGWDEDDCATAGGAGGARYGTARTVSQGATRPPGWSERMLDADADLPSSSAAAGSPGHSSTPPTGDDEYSETPPVLNEIDRALGEGLAHVGVAARKPTPVPTYVWVVIAVVVMALGFALCCYIRRHMRLRAEDCMTGLDKAPSFVYMGGGARRRPSAPVVDGVLRPTTPGGAAAFSKPSDYAEPLPHAGLREEADEEADQIYADWGDVGVRAEVDLLVPSLGDELYAKPNRPCLRPGAAGVGRP</sequence>
<evidence type="ECO:0000313" key="13">
    <source>
        <dbReference type="EMBL" id="KAJ1529495.1"/>
    </source>
</evidence>
<comment type="subcellular location">
    <subcellularLocation>
        <location evidence="1">Membrane</location>
        <topology evidence="1">Single-pass membrane protein</topology>
    </subcellularLocation>
</comment>
<dbReference type="PROSITE" id="PS50068">
    <property type="entry name" value="LDLRA_2"/>
    <property type="match status" value="3"/>
</dbReference>
<dbReference type="PRINTS" id="PR00261">
    <property type="entry name" value="LDLRECEPTOR"/>
</dbReference>
<keyword evidence="12" id="KW-0732">Signal</keyword>
<evidence type="ECO:0000256" key="11">
    <source>
        <dbReference type="SAM" id="Phobius"/>
    </source>
</evidence>
<feature type="disulfide bond" evidence="9">
    <location>
        <begin position="79"/>
        <end position="94"/>
    </location>
</feature>
<evidence type="ECO:0000256" key="3">
    <source>
        <dbReference type="ARBA" id="ARBA00022737"/>
    </source>
</evidence>
<feature type="disulfide bond" evidence="9">
    <location>
        <begin position="98"/>
        <end position="110"/>
    </location>
</feature>
<keyword evidence="8" id="KW-0325">Glycoprotein</keyword>
<keyword evidence="14" id="KW-1185">Reference proteome</keyword>
<reference evidence="13" key="1">
    <citation type="submission" date="2022-12" db="EMBL/GenBank/DDBJ databases">
        <title>Chromosome-level genome assembly of the bean flower thrips Megalurothrips usitatus.</title>
        <authorList>
            <person name="Ma L."/>
            <person name="Liu Q."/>
            <person name="Li H."/>
            <person name="Cai W."/>
        </authorList>
    </citation>
    <scope>NUCLEOTIDE SEQUENCE</scope>
    <source>
        <strain evidence="13">Cailab_2022a</strain>
    </source>
</reference>
<feature type="transmembrane region" description="Helical" evidence="11">
    <location>
        <begin position="361"/>
        <end position="381"/>
    </location>
</feature>
<dbReference type="GO" id="GO:0006898">
    <property type="term" value="P:receptor-mediated endocytosis"/>
    <property type="evidence" value="ECO:0007669"/>
    <property type="project" value="TreeGrafter"/>
</dbReference>
<dbReference type="Gene3D" id="2.40.128.620">
    <property type="match status" value="1"/>
</dbReference>
<dbReference type="InterPro" id="IPR036055">
    <property type="entry name" value="LDL_receptor-like_sf"/>
</dbReference>
<keyword evidence="6 9" id="KW-1015">Disulfide bond</keyword>
<evidence type="ECO:0000256" key="8">
    <source>
        <dbReference type="ARBA" id="ARBA00023180"/>
    </source>
</evidence>
<dbReference type="GO" id="GO:0016324">
    <property type="term" value="C:apical plasma membrane"/>
    <property type="evidence" value="ECO:0007669"/>
    <property type="project" value="TreeGrafter"/>
</dbReference>
<dbReference type="PANTHER" id="PTHR22722:SF14">
    <property type="entry name" value="MEGALIN, ISOFORM A"/>
    <property type="match status" value="1"/>
</dbReference>
<dbReference type="SUPFAM" id="SSF57424">
    <property type="entry name" value="LDL receptor-like module"/>
    <property type="match status" value="3"/>
</dbReference>
<dbReference type="GO" id="GO:0043235">
    <property type="term" value="C:receptor complex"/>
    <property type="evidence" value="ECO:0007669"/>
    <property type="project" value="TreeGrafter"/>
</dbReference>
<dbReference type="InterPro" id="IPR051221">
    <property type="entry name" value="LDLR-related"/>
</dbReference>
<evidence type="ECO:0000256" key="4">
    <source>
        <dbReference type="ARBA" id="ARBA00022989"/>
    </source>
</evidence>
<feature type="disulfide bond" evidence="9">
    <location>
        <begin position="251"/>
        <end position="266"/>
    </location>
</feature>
<keyword evidence="5 11" id="KW-0472">Membrane</keyword>
<evidence type="ECO:0000256" key="6">
    <source>
        <dbReference type="ARBA" id="ARBA00023157"/>
    </source>
</evidence>
<dbReference type="SMART" id="SM00192">
    <property type="entry name" value="LDLa"/>
    <property type="match status" value="3"/>
</dbReference>
<dbReference type="PROSITE" id="PS01209">
    <property type="entry name" value="LDLRA_1"/>
    <property type="match status" value="1"/>
</dbReference>
<gene>
    <name evidence="13" type="ORF">ONE63_006268</name>
</gene>
<proteinExistence type="predicted"/>
<keyword evidence="2 11" id="KW-0812">Transmembrane</keyword>
<evidence type="ECO:0000256" key="9">
    <source>
        <dbReference type="PROSITE-ProRule" id="PRU00124"/>
    </source>
</evidence>
<dbReference type="Proteomes" id="UP001075354">
    <property type="component" value="Chromosome 3"/>
</dbReference>
<dbReference type="CDD" id="cd00112">
    <property type="entry name" value="LDLa"/>
    <property type="match status" value="3"/>
</dbReference>
<feature type="signal peptide" evidence="12">
    <location>
        <begin position="1"/>
        <end position="46"/>
    </location>
</feature>
<keyword evidence="7" id="KW-0675">Receptor</keyword>
<name>A0AAV7XW89_9NEOP</name>
<evidence type="ECO:0000256" key="10">
    <source>
        <dbReference type="SAM" id="MobiDB-lite"/>
    </source>
</evidence>
<dbReference type="PANTHER" id="PTHR22722">
    <property type="entry name" value="LOW-DENSITY LIPOPROTEIN RECEPTOR-RELATED PROTEIN 2-RELATED"/>
    <property type="match status" value="1"/>
</dbReference>
<evidence type="ECO:0000313" key="14">
    <source>
        <dbReference type="Proteomes" id="UP001075354"/>
    </source>
</evidence>
<dbReference type="AlphaFoldDB" id="A0AAV7XW89"/>
<evidence type="ECO:0000256" key="5">
    <source>
        <dbReference type="ARBA" id="ARBA00023136"/>
    </source>
</evidence>
<evidence type="ECO:0000256" key="12">
    <source>
        <dbReference type="SAM" id="SignalP"/>
    </source>
</evidence>
<protein>
    <submittedName>
        <fullName evidence="13">Uncharacterized protein</fullName>
    </submittedName>
</protein>
<dbReference type="InterPro" id="IPR023415">
    <property type="entry name" value="LDLR_class-A_CS"/>
</dbReference>
<accession>A0AAV7XW89</accession>
<dbReference type="EMBL" id="JAPTSV010000003">
    <property type="protein sequence ID" value="KAJ1529495.1"/>
    <property type="molecule type" value="Genomic_DNA"/>
</dbReference>
<feature type="chain" id="PRO_5043552302" evidence="12">
    <location>
        <begin position="47"/>
        <end position="502"/>
    </location>
</feature>
<evidence type="ECO:0000256" key="2">
    <source>
        <dbReference type="ARBA" id="ARBA00022692"/>
    </source>
</evidence>
<evidence type="ECO:0000256" key="7">
    <source>
        <dbReference type="ARBA" id="ARBA00023170"/>
    </source>
</evidence>
<feature type="region of interest" description="Disordered" evidence="10">
    <location>
        <begin position="277"/>
        <end position="331"/>
    </location>
</feature>
<keyword evidence="4 11" id="KW-1133">Transmembrane helix</keyword>
<dbReference type="Gene3D" id="4.10.400.10">
    <property type="entry name" value="Low-density Lipoprotein Receptor"/>
    <property type="match status" value="2"/>
</dbReference>
<evidence type="ECO:0000256" key="1">
    <source>
        <dbReference type="ARBA" id="ARBA00004167"/>
    </source>
</evidence>
<feature type="disulfide bond" evidence="9">
    <location>
        <begin position="154"/>
        <end position="169"/>
    </location>
</feature>
<feature type="compositionally biased region" description="Low complexity" evidence="10">
    <location>
        <begin position="303"/>
        <end position="322"/>
    </location>
</feature>
<organism evidence="13 14">
    <name type="scientific">Megalurothrips usitatus</name>
    <name type="common">bean blossom thrips</name>
    <dbReference type="NCBI Taxonomy" id="439358"/>
    <lineage>
        <taxon>Eukaryota</taxon>
        <taxon>Metazoa</taxon>
        <taxon>Ecdysozoa</taxon>
        <taxon>Arthropoda</taxon>
        <taxon>Hexapoda</taxon>
        <taxon>Insecta</taxon>
        <taxon>Pterygota</taxon>
        <taxon>Neoptera</taxon>
        <taxon>Paraneoptera</taxon>
        <taxon>Thysanoptera</taxon>
        <taxon>Terebrantia</taxon>
        <taxon>Thripoidea</taxon>
        <taxon>Thripidae</taxon>
        <taxon>Megalurothrips</taxon>
    </lineage>
</organism>
<comment type="caution">
    <text evidence="9">Lacks conserved residue(s) required for the propagation of feature annotation.</text>
</comment>
<dbReference type="GO" id="GO:0042562">
    <property type="term" value="F:hormone binding"/>
    <property type="evidence" value="ECO:0007669"/>
    <property type="project" value="TreeGrafter"/>
</dbReference>